<accession>A0A369Q4E2</accession>
<reference evidence="3 4" key="1">
    <citation type="submission" date="2018-07" db="EMBL/GenBank/DDBJ databases">
        <title>Pedobacter sp. nov., isolated from soil.</title>
        <authorList>
            <person name="Zhou L.Y."/>
            <person name="Du Z.J."/>
        </authorList>
    </citation>
    <scope>NUCLEOTIDE SEQUENCE [LARGE SCALE GENOMIC DNA]</scope>
    <source>
        <strain evidence="3 4">JDX94</strain>
    </source>
</reference>
<dbReference type="AlphaFoldDB" id="A0A369Q4E2"/>
<dbReference type="Proteomes" id="UP000253961">
    <property type="component" value="Unassembled WGS sequence"/>
</dbReference>
<dbReference type="EMBL" id="QPKV01000002">
    <property type="protein sequence ID" value="RDC57926.1"/>
    <property type="molecule type" value="Genomic_DNA"/>
</dbReference>
<evidence type="ECO:0000256" key="2">
    <source>
        <dbReference type="SAM" id="SignalP"/>
    </source>
</evidence>
<dbReference type="RefSeq" id="WP_115401347.1">
    <property type="nucleotide sequence ID" value="NZ_QPKV01000002.1"/>
</dbReference>
<evidence type="ECO:0000313" key="3">
    <source>
        <dbReference type="EMBL" id="RDC57926.1"/>
    </source>
</evidence>
<organism evidence="3 4">
    <name type="scientific">Pedobacter chinensis</name>
    <dbReference type="NCBI Taxonomy" id="2282421"/>
    <lineage>
        <taxon>Bacteria</taxon>
        <taxon>Pseudomonadati</taxon>
        <taxon>Bacteroidota</taxon>
        <taxon>Sphingobacteriia</taxon>
        <taxon>Sphingobacteriales</taxon>
        <taxon>Sphingobacteriaceae</taxon>
        <taxon>Pedobacter</taxon>
    </lineage>
</organism>
<evidence type="ECO:0000256" key="1">
    <source>
        <dbReference type="SAM" id="MobiDB-lite"/>
    </source>
</evidence>
<evidence type="ECO:0000313" key="4">
    <source>
        <dbReference type="Proteomes" id="UP000253961"/>
    </source>
</evidence>
<keyword evidence="2" id="KW-0732">Signal</keyword>
<name>A0A369Q4E2_9SPHI</name>
<keyword evidence="4" id="KW-1185">Reference proteome</keyword>
<feature type="compositionally biased region" description="Basic and acidic residues" evidence="1">
    <location>
        <begin position="24"/>
        <end position="63"/>
    </location>
</feature>
<gene>
    <name evidence="3" type="ORF">DU508_02945</name>
</gene>
<protein>
    <submittedName>
        <fullName evidence="3">Uncharacterized protein</fullName>
    </submittedName>
</protein>
<feature type="region of interest" description="Disordered" evidence="1">
    <location>
        <begin position="22"/>
        <end position="63"/>
    </location>
</feature>
<proteinExistence type="predicted"/>
<comment type="caution">
    <text evidence="3">The sequence shown here is derived from an EMBL/GenBank/DDBJ whole genome shotgun (WGS) entry which is preliminary data.</text>
</comment>
<feature type="chain" id="PRO_5016737013" evidence="2">
    <location>
        <begin position="20"/>
        <end position="63"/>
    </location>
</feature>
<feature type="signal peptide" evidence="2">
    <location>
        <begin position="1"/>
        <end position="19"/>
    </location>
</feature>
<sequence length="63" mass="7364">MKKLMILLLLASFSLGTIAQTRPDTVKKKTEWPKKQDKKDPSKKDTLKRDTLKRDTTRKLPPR</sequence>